<dbReference type="Proteomes" id="UP000480275">
    <property type="component" value="Unassembled WGS sequence"/>
</dbReference>
<dbReference type="GO" id="GO:0022857">
    <property type="term" value="F:transmembrane transporter activity"/>
    <property type="evidence" value="ECO:0007669"/>
    <property type="project" value="InterPro"/>
</dbReference>
<evidence type="ECO:0000256" key="3">
    <source>
        <dbReference type="ARBA" id="ARBA00022989"/>
    </source>
</evidence>
<feature type="transmembrane region" description="Helical" evidence="5">
    <location>
        <begin position="50"/>
        <end position="68"/>
    </location>
</feature>
<dbReference type="GO" id="GO:0016020">
    <property type="term" value="C:membrane"/>
    <property type="evidence" value="ECO:0007669"/>
    <property type="project" value="UniProtKB-SubCell"/>
</dbReference>
<dbReference type="InterPro" id="IPR011701">
    <property type="entry name" value="MFS"/>
</dbReference>
<feature type="transmembrane region" description="Helical" evidence="5">
    <location>
        <begin position="278"/>
        <end position="301"/>
    </location>
</feature>
<evidence type="ECO:0000256" key="1">
    <source>
        <dbReference type="ARBA" id="ARBA00004141"/>
    </source>
</evidence>
<dbReference type="Gene3D" id="1.20.1250.20">
    <property type="entry name" value="MFS general substrate transporter like domains"/>
    <property type="match status" value="1"/>
</dbReference>
<proteinExistence type="predicted"/>
<feature type="transmembrane region" description="Helical" evidence="5">
    <location>
        <begin position="375"/>
        <end position="394"/>
    </location>
</feature>
<feature type="transmembrane region" description="Helical" evidence="5">
    <location>
        <begin position="80"/>
        <end position="107"/>
    </location>
</feature>
<dbReference type="OrthoDB" id="9807274at2"/>
<dbReference type="Pfam" id="PF07690">
    <property type="entry name" value="MFS_1"/>
    <property type="match status" value="1"/>
</dbReference>
<feature type="transmembrane region" description="Helical" evidence="5">
    <location>
        <begin position="441"/>
        <end position="464"/>
    </location>
</feature>
<evidence type="ECO:0000256" key="4">
    <source>
        <dbReference type="ARBA" id="ARBA00023136"/>
    </source>
</evidence>
<feature type="transmembrane region" description="Helical" evidence="5">
    <location>
        <begin position="313"/>
        <end position="333"/>
    </location>
</feature>
<keyword evidence="3 5" id="KW-1133">Transmembrane helix</keyword>
<feature type="transmembrane region" description="Helical" evidence="5">
    <location>
        <begin position="230"/>
        <end position="251"/>
    </location>
</feature>
<dbReference type="AlphaFoldDB" id="A0A6L5JYJ5"/>
<sequence length="482" mass="50560">MTTPTAPARLGNAGLYVLLAGQLLPLIDFSIVNVALATIAESFAASASELALLVAAYGVAFAVCLALGGRLGDRLGRRHVFRLGIALFGVSSLMCGLADSLTMLLGARTLQGVAAALIVPQVLATIHAGLTGAAHSRAIGFFGAIGGLAFVIGQVLGGYLVSADIAGSGWRSVFLINPPLCLLVLAGTTRFLPESPRTQAIHIDVPGTLLLTATVLCLLLPLALGPAAHWSWPYIALLTAVPPLLAALWIAERRQEQRGLMPLLPPALLRLPSIRFGIWLGLVFFSCWSGFMFVLALALQAGAGLEPRQSGDVFIALGAAYFVASLRSAWLVGRIGVLPTLLVGCLIQMSGLLALMTTLHGVWPHPGVLNLMPSTIIIGIGQAFIVSSFLRIGLADVAIEHAGAGSSLLSTVQQTAFGLGSALLGALFAHQLQLAGSHLDALLAGLTGELCLMLLLSAGTLLYYRRHQRLRRLTRHRRVCTE</sequence>
<name>A0A6L5JYJ5_RHOTE</name>
<feature type="transmembrane region" description="Helical" evidence="5">
    <location>
        <begin position="406"/>
        <end position="429"/>
    </location>
</feature>
<gene>
    <name evidence="7" type="ORF">GHK24_10085</name>
</gene>
<feature type="transmembrane region" description="Helical" evidence="5">
    <location>
        <begin position="205"/>
        <end position="224"/>
    </location>
</feature>
<evidence type="ECO:0000256" key="5">
    <source>
        <dbReference type="SAM" id="Phobius"/>
    </source>
</evidence>
<evidence type="ECO:0000259" key="6">
    <source>
        <dbReference type="PROSITE" id="PS50850"/>
    </source>
</evidence>
<feature type="transmembrane region" description="Helical" evidence="5">
    <location>
        <begin position="15"/>
        <end position="38"/>
    </location>
</feature>
<comment type="subcellular location">
    <subcellularLocation>
        <location evidence="1">Membrane</location>
        <topology evidence="1">Multi-pass membrane protein</topology>
    </subcellularLocation>
</comment>
<evidence type="ECO:0000256" key="2">
    <source>
        <dbReference type="ARBA" id="ARBA00022692"/>
    </source>
</evidence>
<protein>
    <submittedName>
        <fullName evidence="7">MFS transporter</fullName>
    </submittedName>
</protein>
<dbReference type="EMBL" id="WIXJ01000007">
    <property type="protein sequence ID" value="MQY52121.1"/>
    <property type="molecule type" value="Genomic_DNA"/>
</dbReference>
<organism evidence="7 8">
    <name type="scientific">Rhodocyclus tenuis</name>
    <name type="common">Rhodospirillum tenue</name>
    <dbReference type="NCBI Taxonomy" id="1066"/>
    <lineage>
        <taxon>Bacteria</taxon>
        <taxon>Pseudomonadati</taxon>
        <taxon>Pseudomonadota</taxon>
        <taxon>Betaproteobacteria</taxon>
        <taxon>Rhodocyclales</taxon>
        <taxon>Rhodocyclaceae</taxon>
        <taxon>Rhodocyclus</taxon>
    </lineage>
</organism>
<comment type="caution">
    <text evidence="7">The sequence shown here is derived from an EMBL/GenBank/DDBJ whole genome shotgun (WGS) entry which is preliminary data.</text>
</comment>
<dbReference type="PROSITE" id="PS50850">
    <property type="entry name" value="MFS"/>
    <property type="match status" value="1"/>
</dbReference>
<dbReference type="Gene3D" id="1.20.1720.10">
    <property type="entry name" value="Multidrug resistance protein D"/>
    <property type="match status" value="1"/>
</dbReference>
<feature type="transmembrane region" description="Helical" evidence="5">
    <location>
        <begin position="141"/>
        <end position="161"/>
    </location>
</feature>
<keyword evidence="2 5" id="KW-0812">Transmembrane</keyword>
<dbReference type="SUPFAM" id="SSF103473">
    <property type="entry name" value="MFS general substrate transporter"/>
    <property type="match status" value="1"/>
</dbReference>
<reference evidence="7 8" key="1">
    <citation type="submission" date="2019-10" db="EMBL/GenBank/DDBJ databases">
        <title>Whole-genome sequence of the purple nonsulfur photosynthetic bacterium Rhodocyclus tenuis.</title>
        <authorList>
            <person name="Kyndt J.A."/>
            <person name="Meyer T.E."/>
        </authorList>
    </citation>
    <scope>NUCLEOTIDE SEQUENCE [LARGE SCALE GENOMIC DNA]</scope>
    <source>
        <strain evidence="7 8">DSM 110</strain>
    </source>
</reference>
<feature type="transmembrane region" description="Helical" evidence="5">
    <location>
        <begin position="340"/>
        <end position="363"/>
    </location>
</feature>
<dbReference type="InterPro" id="IPR020846">
    <property type="entry name" value="MFS_dom"/>
</dbReference>
<feature type="transmembrane region" description="Helical" evidence="5">
    <location>
        <begin position="113"/>
        <end position="134"/>
    </location>
</feature>
<evidence type="ECO:0000313" key="7">
    <source>
        <dbReference type="EMBL" id="MQY52121.1"/>
    </source>
</evidence>
<keyword evidence="4 5" id="KW-0472">Membrane</keyword>
<dbReference type="InterPro" id="IPR036259">
    <property type="entry name" value="MFS_trans_sf"/>
</dbReference>
<dbReference type="PANTHER" id="PTHR42718">
    <property type="entry name" value="MAJOR FACILITATOR SUPERFAMILY MULTIDRUG TRANSPORTER MFSC"/>
    <property type="match status" value="1"/>
</dbReference>
<evidence type="ECO:0000313" key="8">
    <source>
        <dbReference type="Proteomes" id="UP000480275"/>
    </source>
</evidence>
<feature type="transmembrane region" description="Helical" evidence="5">
    <location>
        <begin position="173"/>
        <end position="193"/>
    </location>
</feature>
<dbReference type="PANTHER" id="PTHR42718:SF39">
    <property type="entry name" value="ACTINORHODIN TRANSPORTER-RELATED"/>
    <property type="match status" value="1"/>
</dbReference>
<dbReference type="CDD" id="cd17321">
    <property type="entry name" value="MFS_MMR_MDR_like"/>
    <property type="match status" value="1"/>
</dbReference>
<feature type="domain" description="Major facilitator superfamily (MFS) profile" evidence="6">
    <location>
        <begin position="14"/>
        <end position="466"/>
    </location>
</feature>
<accession>A0A6L5JYJ5</accession>